<evidence type="ECO:0000313" key="3">
    <source>
        <dbReference type="EMBL" id="PIP19239.1"/>
    </source>
</evidence>
<name>A0A2G9YJ08_9BACT</name>
<evidence type="ECO:0000313" key="4">
    <source>
        <dbReference type="Proteomes" id="UP000231292"/>
    </source>
</evidence>
<organism evidence="3 4">
    <name type="scientific">Candidatus Sherwoodlollariibacterium unditelluris</name>
    <dbReference type="NCBI Taxonomy" id="1974757"/>
    <lineage>
        <taxon>Bacteria</taxon>
        <taxon>Pseudomonadati</taxon>
        <taxon>Candidatus Omnitrophota</taxon>
        <taxon>Candidatus Sherwoodlollariibacterium</taxon>
    </lineage>
</organism>
<proteinExistence type="predicted"/>
<dbReference type="EMBL" id="PCRK01000096">
    <property type="protein sequence ID" value="PIP19239.1"/>
    <property type="molecule type" value="Genomic_DNA"/>
</dbReference>
<keyword evidence="2" id="KW-0472">Membrane</keyword>
<evidence type="ECO:0000256" key="2">
    <source>
        <dbReference type="SAM" id="Phobius"/>
    </source>
</evidence>
<dbReference type="GO" id="GO:0005975">
    <property type="term" value="P:carbohydrate metabolic process"/>
    <property type="evidence" value="ECO:0007669"/>
    <property type="project" value="InterPro"/>
</dbReference>
<dbReference type="AlphaFoldDB" id="A0A2G9YJ08"/>
<protein>
    <recommendedName>
        <fullName evidence="5">PilZ domain-containing protein</fullName>
    </recommendedName>
</protein>
<keyword evidence="2" id="KW-1133">Transmembrane helix</keyword>
<evidence type="ECO:0008006" key="5">
    <source>
        <dbReference type="Google" id="ProtNLM"/>
    </source>
</evidence>
<reference evidence="3 4" key="1">
    <citation type="submission" date="2017-09" db="EMBL/GenBank/DDBJ databases">
        <title>Depth-based differentiation of microbial function through sediment-hosted aquifers and enrichment of novel symbionts in the deep terrestrial subsurface.</title>
        <authorList>
            <person name="Probst A.J."/>
            <person name="Ladd B."/>
            <person name="Jarett J.K."/>
            <person name="Geller-Mcgrath D.E."/>
            <person name="Sieber C.M."/>
            <person name="Emerson J.B."/>
            <person name="Anantharaman K."/>
            <person name="Thomas B.C."/>
            <person name="Malmstrom R."/>
            <person name="Stieglmeier M."/>
            <person name="Klingl A."/>
            <person name="Woyke T."/>
            <person name="Ryan C.M."/>
            <person name="Banfield J.F."/>
        </authorList>
    </citation>
    <scope>NUCLEOTIDE SEQUENCE [LARGE SCALE GENOMIC DNA]</scope>
    <source>
        <strain evidence="3">CG23_combo_of_CG06-09_8_20_14_all_41_10</strain>
    </source>
</reference>
<dbReference type="InterPro" id="IPR008928">
    <property type="entry name" value="6-hairpin_glycosidase_sf"/>
</dbReference>
<feature type="transmembrane region" description="Helical" evidence="2">
    <location>
        <begin position="132"/>
        <end position="154"/>
    </location>
</feature>
<keyword evidence="2" id="KW-0812">Transmembrane</keyword>
<keyword evidence="1" id="KW-0175">Coiled coil</keyword>
<sequence length="650" mass="73016">MHRDEYLAEEHRQYIRLDTVFPVEFRLESLDGGSFLSAWLQGFTSNVGSGGICLSVNNLDPALAKIIEGRKVRFSLEIEVRVFKGPISAKANAAWIKNVCGIPNKYLIGLCYEEINSIQNKKFMRYARAKKIFVPIGMGVVILLGLGLIANGFINMRLVQKNRALVQQLVNITQDSSILKQKIQDIIRGKEGLQIKIQELELRIATVGAEKSRLEDKSKTETGEYSKKLEELNGIIHSLSQEKIILRGQLTSIQQKEAVFRDNLQRLDDKRASLEKANVDKMYSWFKVHQNQRIGLVGSFEGDSDIKGWAFIYDQSLAAQAYTYSLDFKRLRALLDFFNNCAKRKGGLFFNAYYTGDGQPAEYVVHSGPNIWIGIAIAQYTHKTQDKKYLRLAEDIAGAIIDLENQDRGGGIRGGPDVDWYATEHNLDAYAFFNMLYKITGKVKYAESANKVLTWLTEHTYDKMDIPIKRGKGDSTIATDTYAWSIAAIGPEKLERIGMNPASIMEFAEKNCSVEVSYQRPDGQIVKVRGFDFAPERNLSRGGVVSSEWTAQMVISFKIMADFYAKKGMQRKAEAYKIKADAYLAELGKMLISSSSPSGQGEGCLPYATQDFVDTGHGWFTPKGKSTGSLAGTAYTFFAYYNYNPLELKD</sequence>
<comment type="caution">
    <text evidence="3">The sequence shown here is derived from an EMBL/GenBank/DDBJ whole genome shotgun (WGS) entry which is preliminary data.</text>
</comment>
<dbReference type="SUPFAM" id="SSF48208">
    <property type="entry name" value="Six-hairpin glycosidases"/>
    <property type="match status" value="1"/>
</dbReference>
<feature type="coiled-coil region" evidence="1">
    <location>
        <begin position="183"/>
        <end position="217"/>
    </location>
</feature>
<gene>
    <name evidence="3" type="ORF">COX41_03935</name>
</gene>
<evidence type="ECO:0000256" key="1">
    <source>
        <dbReference type="SAM" id="Coils"/>
    </source>
</evidence>
<dbReference type="Proteomes" id="UP000231292">
    <property type="component" value="Unassembled WGS sequence"/>
</dbReference>
<dbReference type="Gene3D" id="1.50.10.20">
    <property type="match status" value="1"/>
</dbReference>
<accession>A0A2G9YJ08</accession>